<proteinExistence type="predicted"/>
<organism evidence="2 3">
    <name type="scientific">Eiseniibacteriota bacterium</name>
    <dbReference type="NCBI Taxonomy" id="2212470"/>
    <lineage>
        <taxon>Bacteria</taxon>
        <taxon>Candidatus Eiseniibacteriota</taxon>
    </lineage>
</organism>
<keyword evidence="1" id="KW-0732">Signal</keyword>
<evidence type="ECO:0000256" key="1">
    <source>
        <dbReference type="SAM" id="SignalP"/>
    </source>
</evidence>
<feature type="signal peptide" evidence="1">
    <location>
        <begin position="1"/>
        <end position="21"/>
    </location>
</feature>
<reference evidence="2 3" key="1">
    <citation type="submission" date="2020-04" db="EMBL/GenBank/DDBJ databases">
        <title>Metagenomic profiling of ammonia- and methane-oxidizing microorganisms in a Dutch drinking water treatment plant.</title>
        <authorList>
            <person name="Poghosyan L."/>
            <person name="Leucker S."/>
        </authorList>
    </citation>
    <scope>NUCLEOTIDE SEQUENCE [LARGE SCALE GENOMIC DNA]</scope>
    <source>
        <strain evidence="2">S-RSF-IL-03</strain>
    </source>
</reference>
<name>A0A849SMI3_UNCEI</name>
<evidence type="ECO:0000313" key="3">
    <source>
        <dbReference type="Proteomes" id="UP000580839"/>
    </source>
</evidence>
<accession>A0A849SMI3</accession>
<gene>
    <name evidence="2" type="ORF">HOP12_07645</name>
</gene>
<comment type="caution">
    <text evidence="2">The sequence shown here is derived from an EMBL/GenBank/DDBJ whole genome shotgun (WGS) entry which is preliminary data.</text>
</comment>
<evidence type="ECO:0008006" key="4">
    <source>
        <dbReference type="Google" id="ProtNLM"/>
    </source>
</evidence>
<dbReference type="EMBL" id="JABFRW010000088">
    <property type="protein sequence ID" value="NOT34027.1"/>
    <property type="molecule type" value="Genomic_DNA"/>
</dbReference>
<dbReference type="Proteomes" id="UP000580839">
    <property type="component" value="Unassembled WGS sequence"/>
</dbReference>
<feature type="chain" id="PRO_5032499771" description="VanZ family protein" evidence="1">
    <location>
        <begin position="22"/>
        <end position="147"/>
    </location>
</feature>
<evidence type="ECO:0000313" key="2">
    <source>
        <dbReference type="EMBL" id="NOT34027.1"/>
    </source>
</evidence>
<protein>
    <recommendedName>
        <fullName evidence="4">VanZ family protein</fullName>
    </recommendedName>
</protein>
<sequence>MHILHRSIVSGLMLGATLIMARPGASAPRSDFEYPLAIETSRLAPDSLSHDAMEFAADASVPPETPHPSHAFGIRADRWQHASLSFALAAGAGAFGAPPAAAFGISFGFGAAKECIDRGGSGFDPLDLAADLGGALLGALLVRALSD</sequence>
<dbReference type="AlphaFoldDB" id="A0A849SMI3"/>